<evidence type="ECO:0000313" key="8">
    <source>
        <dbReference type="Proteomes" id="UP001500879"/>
    </source>
</evidence>
<name>A0ABN0Z0Y4_9ACTN</name>
<comment type="similarity">
    <text evidence="1">Belongs to the peptidase S33 family.</text>
</comment>
<keyword evidence="3 7" id="KW-0378">Hydrolase</keyword>
<dbReference type="EMBL" id="BAAABX010000057">
    <property type="protein sequence ID" value="GAA0426710.1"/>
    <property type="molecule type" value="Genomic_DNA"/>
</dbReference>
<dbReference type="PANTHER" id="PTHR43248">
    <property type="entry name" value="2-SUCCINYL-6-HYDROXY-2,4-CYCLOHEXADIENE-1-CARBOXYLATE SYNTHASE"/>
    <property type="match status" value="1"/>
</dbReference>
<feature type="domain" description="Peptidase S33 tripeptidyl aminopeptidase-like C-terminal" evidence="6">
    <location>
        <begin position="406"/>
        <end position="500"/>
    </location>
</feature>
<protein>
    <submittedName>
        <fullName evidence="7">Alpha/beta hydrolase</fullName>
    </submittedName>
</protein>
<dbReference type="InterPro" id="IPR051601">
    <property type="entry name" value="Serine_prot/Carboxylest_S33"/>
</dbReference>
<sequence length="504" mass="54097">MTLSHRTRGALAAVVLTAVALTAVGPAVPPATAAPPVWRSCVRGPDDTPGRALEAVGARCSEVTVPLDWARPGGRTVSVAVARIPATDPAHRVGTLVVNEGGPGDPVIDYLTDRHMALGATAARFDLVGVDPRFVGRNSPLDCGWSTGTYFRSAGSGRAGFERTAAFERDLARRCRERAGDLLPYASTRNAARDMDAVRAALGEERLSFLGVSYGTYLGEVYTTLFPGRTDRMVLDGVHEPHHLAPWPEYGTERVAEDALRHWAGWAAAHDGAYGLGATPDAVLATVAGVQAAAERRPFTVGGYRLDEHVLPLLVYGALGDDREETDAQFTTMVRTLRRAAEEGSADPDPALAEVLPFLLSAEGSAYGSTQTAYLCADTPGPRDPEVFRREIERKRARHPLFAPLLNNPTPCPFWPAPRERPTEVVPDAPALMINATGDPRVPYAEASAMHEKWPGSRMVTVTDSFRHAVYGTGYADACVDEAVNSYLASGRLPVSDLRCPGRR</sequence>
<reference evidence="7 8" key="1">
    <citation type="journal article" date="2019" name="Int. J. Syst. Evol. Microbiol.">
        <title>The Global Catalogue of Microorganisms (GCM) 10K type strain sequencing project: providing services to taxonomists for standard genome sequencing and annotation.</title>
        <authorList>
            <consortium name="The Broad Institute Genomics Platform"/>
            <consortium name="The Broad Institute Genome Sequencing Center for Infectious Disease"/>
            <person name="Wu L."/>
            <person name="Ma J."/>
        </authorList>
    </citation>
    <scope>NUCLEOTIDE SEQUENCE [LARGE SCALE GENOMIC DNA]</scope>
    <source>
        <strain evidence="7 8">JCM 4788</strain>
    </source>
</reference>
<evidence type="ECO:0000259" key="5">
    <source>
        <dbReference type="Pfam" id="PF00561"/>
    </source>
</evidence>
<comment type="caution">
    <text evidence="7">The sequence shown here is derived from an EMBL/GenBank/DDBJ whole genome shotgun (WGS) entry which is preliminary data.</text>
</comment>
<keyword evidence="2 4" id="KW-0732">Signal</keyword>
<dbReference type="Proteomes" id="UP001500879">
    <property type="component" value="Unassembled WGS sequence"/>
</dbReference>
<accession>A0ABN0Z0Y4</accession>
<dbReference type="RefSeq" id="WP_344029960.1">
    <property type="nucleotide sequence ID" value="NZ_BAAABX010000057.1"/>
</dbReference>
<evidence type="ECO:0000256" key="2">
    <source>
        <dbReference type="ARBA" id="ARBA00022729"/>
    </source>
</evidence>
<dbReference type="Gene3D" id="3.40.50.1820">
    <property type="entry name" value="alpha/beta hydrolase"/>
    <property type="match status" value="1"/>
</dbReference>
<evidence type="ECO:0000256" key="3">
    <source>
        <dbReference type="ARBA" id="ARBA00022801"/>
    </source>
</evidence>
<feature type="chain" id="PRO_5045350559" evidence="4">
    <location>
        <begin position="34"/>
        <end position="504"/>
    </location>
</feature>
<gene>
    <name evidence="7" type="ORF">GCM10010357_55360</name>
</gene>
<dbReference type="SUPFAM" id="SSF53474">
    <property type="entry name" value="alpha/beta-Hydrolases"/>
    <property type="match status" value="1"/>
</dbReference>
<dbReference type="PANTHER" id="PTHR43248:SF29">
    <property type="entry name" value="TRIPEPTIDYL AMINOPEPTIDASE"/>
    <property type="match status" value="1"/>
</dbReference>
<feature type="domain" description="AB hydrolase-1" evidence="5">
    <location>
        <begin position="95"/>
        <end position="250"/>
    </location>
</feature>
<dbReference type="Pfam" id="PF08386">
    <property type="entry name" value="Abhydrolase_4"/>
    <property type="match status" value="1"/>
</dbReference>
<feature type="signal peptide" evidence="4">
    <location>
        <begin position="1"/>
        <end position="33"/>
    </location>
</feature>
<evidence type="ECO:0000259" key="6">
    <source>
        <dbReference type="Pfam" id="PF08386"/>
    </source>
</evidence>
<dbReference type="InterPro" id="IPR000073">
    <property type="entry name" value="AB_hydrolase_1"/>
</dbReference>
<dbReference type="InterPro" id="IPR029058">
    <property type="entry name" value="AB_hydrolase_fold"/>
</dbReference>
<evidence type="ECO:0000256" key="4">
    <source>
        <dbReference type="SAM" id="SignalP"/>
    </source>
</evidence>
<proteinExistence type="inferred from homology"/>
<dbReference type="Pfam" id="PF00561">
    <property type="entry name" value="Abhydrolase_1"/>
    <property type="match status" value="1"/>
</dbReference>
<evidence type="ECO:0000256" key="1">
    <source>
        <dbReference type="ARBA" id="ARBA00010088"/>
    </source>
</evidence>
<keyword evidence="8" id="KW-1185">Reference proteome</keyword>
<dbReference type="GO" id="GO:0016787">
    <property type="term" value="F:hydrolase activity"/>
    <property type="evidence" value="ECO:0007669"/>
    <property type="project" value="UniProtKB-KW"/>
</dbReference>
<evidence type="ECO:0000313" key="7">
    <source>
        <dbReference type="EMBL" id="GAA0426710.1"/>
    </source>
</evidence>
<organism evidence="7 8">
    <name type="scientific">Streptomyces luteireticuli</name>
    <dbReference type="NCBI Taxonomy" id="173858"/>
    <lineage>
        <taxon>Bacteria</taxon>
        <taxon>Bacillati</taxon>
        <taxon>Actinomycetota</taxon>
        <taxon>Actinomycetes</taxon>
        <taxon>Kitasatosporales</taxon>
        <taxon>Streptomycetaceae</taxon>
        <taxon>Streptomyces</taxon>
    </lineage>
</organism>
<dbReference type="InterPro" id="IPR013595">
    <property type="entry name" value="Pept_S33_TAP-like_C"/>
</dbReference>